<protein>
    <recommendedName>
        <fullName evidence="4">Tetratricopeptide repeat protein</fullName>
    </recommendedName>
</protein>
<reference evidence="2 3" key="1">
    <citation type="submission" date="2024-09" db="EMBL/GenBank/DDBJ databases">
        <authorList>
            <person name="Sun Q."/>
            <person name="Mori K."/>
        </authorList>
    </citation>
    <scope>NUCLEOTIDE SEQUENCE [LARGE SCALE GENOMIC DNA]</scope>
    <source>
        <strain evidence="2 3">JCM 12520</strain>
    </source>
</reference>
<name>A0ABV5W4I6_9BACL</name>
<sequence length="229" mass="25726">MLKQLFATMNDALEDIVRLYPTADVQGKQDLHKKLDVLKSMSDSFIEHWLHFEEKLSRFLESMPQADNGEQAIPGETAVPNAASEAAPAQEPSLELDEASETFKKGQGYFQLLMYDNAIREFAKAVEQQPDFLLARLYLAMGHMRLGNDVEAYRHFRLITSMTEQHQMKAISYNAMGCIQAKNANMEQAQQLFKLAYTADPSSVEPMINMGICMSQNGSVKLSGPGFIH</sequence>
<evidence type="ECO:0000313" key="3">
    <source>
        <dbReference type="Proteomes" id="UP001589619"/>
    </source>
</evidence>
<dbReference type="SMART" id="SM00028">
    <property type="entry name" value="TPR"/>
    <property type="match status" value="3"/>
</dbReference>
<feature type="repeat" description="TPR" evidence="1">
    <location>
        <begin position="99"/>
        <end position="132"/>
    </location>
</feature>
<evidence type="ECO:0008006" key="4">
    <source>
        <dbReference type="Google" id="ProtNLM"/>
    </source>
</evidence>
<organism evidence="2 3">
    <name type="scientific">Paenibacillus hodogayensis</name>
    <dbReference type="NCBI Taxonomy" id="279208"/>
    <lineage>
        <taxon>Bacteria</taxon>
        <taxon>Bacillati</taxon>
        <taxon>Bacillota</taxon>
        <taxon>Bacilli</taxon>
        <taxon>Bacillales</taxon>
        <taxon>Paenibacillaceae</taxon>
        <taxon>Paenibacillus</taxon>
    </lineage>
</organism>
<dbReference type="PROSITE" id="PS50005">
    <property type="entry name" value="TPR"/>
    <property type="match status" value="2"/>
</dbReference>
<accession>A0ABV5W4I6</accession>
<evidence type="ECO:0000256" key="1">
    <source>
        <dbReference type="PROSITE-ProRule" id="PRU00339"/>
    </source>
</evidence>
<evidence type="ECO:0000313" key="2">
    <source>
        <dbReference type="EMBL" id="MFB9755489.1"/>
    </source>
</evidence>
<proteinExistence type="predicted"/>
<dbReference type="InterPro" id="IPR011990">
    <property type="entry name" value="TPR-like_helical_dom_sf"/>
</dbReference>
<dbReference type="InterPro" id="IPR019734">
    <property type="entry name" value="TPR_rpt"/>
</dbReference>
<dbReference type="Proteomes" id="UP001589619">
    <property type="component" value="Unassembled WGS sequence"/>
</dbReference>
<dbReference type="Gene3D" id="1.25.40.10">
    <property type="entry name" value="Tetratricopeptide repeat domain"/>
    <property type="match status" value="1"/>
</dbReference>
<dbReference type="RefSeq" id="WP_344908532.1">
    <property type="nucleotide sequence ID" value="NZ_BAAAYO010000006.1"/>
</dbReference>
<keyword evidence="3" id="KW-1185">Reference proteome</keyword>
<feature type="repeat" description="TPR" evidence="1">
    <location>
        <begin position="170"/>
        <end position="203"/>
    </location>
</feature>
<gene>
    <name evidence="2" type="ORF">ACFFNY_28260</name>
</gene>
<dbReference type="EMBL" id="JBHMAG010000018">
    <property type="protein sequence ID" value="MFB9755489.1"/>
    <property type="molecule type" value="Genomic_DNA"/>
</dbReference>
<dbReference type="SUPFAM" id="SSF48452">
    <property type="entry name" value="TPR-like"/>
    <property type="match status" value="1"/>
</dbReference>
<comment type="caution">
    <text evidence="2">The sequence shown here is derived from an EMBL/GenBank/DDBJ whole genome shotgun (WGS) entry which is preliminary data.</text>
</comment>
<keyword evidence="1" id="KW-0802">TPR repeat</keyword>